<dbReference type="PROSITE" id="PS50846">
    <property type="entry name" value="HMA_2"/>
    <property type="match status" value="1"/>
</dbReference>
<dbReference type="Gene3D" id="3.40.1110.10">
    <property type="entry name" value="Calcium-transporting ATPase, cytoplasmic domain N"/>
    <property type="match status" value="1"/>
</dbReference>
<sequence length="784" mass="81752">MTLITDTFHIEGMHCASCATRIERMLNKLAGVSATVNLATERATVSYPDTITVDDIIAAVAEIGYGATLPRAIRDSRDSKEDASPADDTAPTGLAPHTLRFRLGGCVALSIPVVALSMIPALQFTNWQWFALALTVPTVAWGGYQFHRTAWLNLLRRTTTMDTLVSLGTLTALGWSIYALFFGTAGLPGMHDMFVLLGPHADGSGNLYLEVAAGVTTFVLVGRYLESRATRQAGAALRALMNLGAKDVAVLTDGAHGMREERIPVTQLPVGMHFVVRPGEKIATDGVVVTGTSAVDTSLLTGEPAPVEVAPGDAVVGATINRGGRLVVRATRVGNDTHLVHITRLVEQAQAGKTTVQRFVDRVSGVFVPAVMGVAVVTFVVWLLATGNLSAASTAAVAVLIIACPCALGLATPTALMVGTGRGAQFGILITGPEVLESAKNVDTIVLDKTGTVTTGHMSLQSVVAAPGENVDTVLQLAGALEDASEHPVARAIVEAARNSARGLDHGHRGGADREFCSDRTLNREFPTVRGVRHHEGLGVQGTVEGTDGARDVTVGSPRIAANAGLTIPTEIAHTIIEAEDAGRTVIIVVWDAAVRGALTVSDAVKPTSVAALRQFRELGLRTILLTGDNRGAALAVAAQVGIPSDEVMAEVLPADKVEAVRQLQSEGRVVAMVGDGVNDAAALAQSDLGLAMSTGSDATIEASDLTIVGGDLRLAVDAIRLSRRTLATMRGNLFWACAYNVAAIPLAAFGLLSPLLAGAAMAFSSVFVVTNSLRLRSFRPSTG</sequence>
<keyword evidence="3 12" id="KW-0812">Transmembrane</keyword>
<evidence type="ECO:0000256" key="3">
    <source>
        <dbReference type="ARBA" id="ARBA00022692"/>
    </source>
</evidence>
<dbReference type="Gene3D" id="3.40.50.1000">
    <property type="entry name" value="HAD superfamily/HAD-like"/>
    <property type="match status" value="1"/>
</dbReference>
<evidence type="ECO:0000256" key="2">
    <source>
        <dbReference type="ARBA" id="ARBA00006024"/>
    </source>
</evidence>
<dbReference type="SUPFAM" id="SSF81653">
    <property type="entry name" value="Calcium ATPase, transduction domain A"/>
    <property type="match status" value="1"/>
</dbReference>
<dbReference type="FunFam" id="3.30.70.100:FF:000005">
    <property type="entry name" value="Copper-exporting P-type ATPase A"/>
    <property type="match status" value="1"/>
</dbReference>
<keyword evidence="8 12" id="KW-1133">Transmembrane helix</keyword>
<dbReference type="InterPro" id="IPR023299">
    <property type="entry name" value="ATPase_P-typ_cyto_dom_N"/>
</dbReference>
<comment type="similarity">
    <text evidence="2 12">Belongs to the cation transport ATPase (P-type) (TC 3.A.3) family. Type IB subfamily.</text>
</comment>
<dbReference type="PANTHER" id="PTHR43520">
    <property type="entry name" value="ATP7, ISOFORM B"/>
    <property type="match status" value="1"/>
</dbReference>
<evidence type="ECO:0000256" key="11">
    <source>
        <dbReference type="ARBA" id="ARBA00074171"/>
    </source>
</evidence>
<accession>A0A2A6FQI1</accession>
<dbReference type="InterPro" id="IPR044492">
    <property type="entry name" value="P_typ_ATPase_HD_dom"/>
</dbReference>
<feature type="transmembrane region" description="Helical" evidence="12">
    <location>
        <begin position="756"/>
        <end position="774"/>
    </location>
</feature>
<feature type="domain" description="HMA" evidence="13">
    <location>
        <begin position="4"/>
        <end position="68"/>
    </location>
</feature>
<dbReference type="InterPro" id="IPR036163">
    <property type="entry name" value="HMA_dom_sf"/>
</dbReference>
<evidence type="ECO:0000256" key="10">
    <source>
        <dbReference type="ARBA" id="ARBA00049360"/>
    </source>
</evidence>
<dbReference type="PROSITE" id="PS01047">
    <property type="entry name" value="HMA_1"/>
    <property type="match status" value="1"/>
</dbReference>
<evidence type="ECO:0000313" key="14">
    <source>
        <dbReference type="EMBL" id="PDQ34871.1"/>
    </source>
</evidence>
<dbReference type="Gene3D" id="3.30.70.100">
    <property type="match status" value="1"/>
</dbReference>
<evidence type="ECO:0000259" key="13">
    <source>
        <dbReference type="PROSITE" id="PS50846"/>
    </source>
</evidence>
<comment type="catalytic activity">
    <reaction evidence="10">
        <text>ATP + H2O = ADP + phosphate + H(+)</text>
        <dbReference type="Rhea" id="RHEA:13065"/>
        <dbReference type="ChEBI" id="CHEBI:15377"/>
        <dbReference type="ChEBI" id="CHEBI:15378"/>
        <dbReference type="ChEBI" id="CHEBI:30616"/>
        <dbReference type="ChEBI" id="CHEBI:43474"/>
        <dbReference type="ChEBI" id="CHEBI:456216"/>
    </reaction>
</comment>
<feature type="transmembrane region" description="Helical" evidence="12">
    <location>
        <begin position="101"/>
        <end position="121"/>
    </location>
</feature>
<reference evidence="15" key="1">
    <citation type="submission" date="2017-03" db="EMBL/GenBank/DDBJ databases">
        <authorList>
            <person name="Lund M.B."/>
        </authorList>
    </citation>
    <scope>NUCLEOTIDE SEQUENCE [LARGE SCALE GENOMIC DNA]</scope>
</reference>
<dbReference type="InterPro" id="IPR023214">
    <property type="entry name" value="HAD_sf"/>
</dbReference>
<dbReference type="InterPro" id="IPR001757">
    <property type="entry name" value="P_typ_ATPase"/>
</dbReference>
<dbReference type="InterPro" id="IPR036412">
    <property type="entry name" value="HAD-like_sf"/>
</dbReference>
<dbReference type="NCBIfam" id="TIGR01525">
    <property type="entry name" value="ATPase-IB_hvy"/>
    <property type="match status" value="1"/>
</dbReference>
<keyword evidence="9 12" id="KW-0472">Membrane</keyword>
<evidence type="ECO:0000256" key="4">
    <source>
        <dbReference type="ARBA" id="ARBA00022723"/>
    </source>
</evidence>
<dbReference type="GO" id="GO:0043682">
    <property type="term" value="F:P-type divalent copper transporter activity"/>
    <property type="evidence" value="ECO:0007669"/>
    <property type="project" value="TreeGrafter"/>
</dbReference>
<keyword evidence="7" id="KW-1278">Translocase</keyword>
<dbReference type="Pfam" id="PF00702">
    <property type="entry name" value="Hydrolase"/>
    <property type="match status" value="1"/>
</dbReference>
<dbReference type="CDD" id="cd02094">
    <property type="entry name" value="P-type_ATPase_Cu-like"/>
    <property type="match status" value="1"/>
</dbReference>
<dbReference type="CDD" id="cd00371">
    <property type="entry name" value="HMA"/>
    <property type="match status" value="1"/>
</dbReference>
<evidence type="ECO:0000256" key="7">
    <source>
        <dbReference type="ARBA" id="ARBA00022967"/>
    </source>
</evidence>
<dbReference type="GO" id="GO:0055070">
    <property type="term" value="P:copper ion homeostasis"/>
    <property type="evidence" value="ECO:0007669"/>
    <property type="project" value="TreeGrafter"/>
</dbReference>
<name>A0A2A6FQI1_9MICO</name>
<evidence type="ECO:0000256" key="6">
    <source>
        <dbReference type="ARBA" id="ARBA00022840"/>
    </source>
</evidence>
<organism evidence="14 15">
    <name type="scientific">Candidatus Lumbricidiphila eiseniae</name>
    <dbReference type="NCBI Taxonomy" id="1969409"/>
    <lineage>
        <taxon>Bacteria</taxon>
        <taxon>Bacillati</taxon>
        <taxon>Actinomycetota</taxon>
        <taxon>Actinomycetes</taxon>
        <taxon>Micrococcales</taxon>
        <taxon>Microbacteriaceae</taxon>
        <taxon>Candidatus Lumbricidiphila</taxon>
    </lineage>
</organism>
<dbReference type="AlphaFoldDB" id="A0A2A6FQI1"/>
<dbReference type="GO" id="GO:0005507">
    <property type="term" value="F:copper ion binding"/>
    <property type="evidence" value="ECO:0007669"/>
    <property type="project" value="TreeGrafter"/>
</dbReference>
<dbReference type="PRINTS" id="PR00119">
    <property type="entry name" value="CATATPASE"/>
</dbReference>
<keyword evidence="4 12" id="KW-0479">Metal-binding</keyword>
<keyword evidence="6 12" id="KW-0067">ATP-binding</keyword>
<dbReference type="SUPFAM" id="SSF56784">
    <property type="entry name" value="HAD-like"/>
    <property type="match status" value="1"/>
</dbReference>
<dbReference type="SFLD" id="SFLDF00027">
    <property type="entry name" value="p-type_atpase"/>
    <property type="match status" value="1"/>
</dbReference>
<dbReference type="PANTHER" id="PTHR43520:SF8">
    <property type="entry name" value="P-TYPE CU(+) TRANSPORTER"/>
    <property type="match status" value="1"/>
</dbReference>
<feature type="transmembrane region" description="Helical" evidence="12">
    <location>
        <begin position="207"/>
        <end position="225"/>
    </location>
</feature>
<proteinExistence type="inferred from homology"/>
<dbReference type="Gene3D" id="2.70.150.10">
    <property type="entry name" value="Calcium-transporting ATPase, cytoplasmic transduction domain A"/>
    <property type="match status" value="1"/>
</dbReference>
<dbReference type="SUPFAM" id="SSF81665">
    <property type="entry name" value="Calcium ATPase, transmembrane domain M"/>
    <property type="match status" value="1"/>
</dbReference>
<keyword evidence="12" id="KW-1003">Cell membrane</keyword>
<dbReference type="Proteomes" id="UP000219994">
    <property type="component" value="Unassembled WGS sequence"/>
</dbReference>
<feature type="transmembrane region" description="Helical" evidence="12">
    <location>
        <begin position="363"/>
        <end position="385"/>
    </location>
</feature>
<keyword evidence="5 12" id="KW-0547">Nucleotide-binding</keyword>
<protein>
    <recommendedName>
        <fullName evidence="11">Cation-transporting P-type ATPase B</fullName>
    </recommendedName>
</protein>
<dbReference type="PROSITE" id="PS00154">
    <property type="entry name" value="ATPASE_E1_E2"/>
    <property type="match status" value="1"/>
</dbReference>
<dbReference type="SUPFAM" id="SSF55008">
    <property type="entry name" value="HMA, heavy metal-associated domain"/>
    <property type="match status" value="1"/>
</dbReference>
<dbReference type="InterPro" id="IPR027256">
    <property type="entry name" value="P-typ_ATPase_IB"/>
</dbReference>
<dbReference type="GO" id="GO:0005524">
    <property type="term" value="F:ATP binding"/>
    <property type="evidence" value="ECO:0007669"/>
    <property type="project" value="UniProtKB-UniRule"/>
</dbReference>
<dbReference type="InterPro" id="IPR006121">
    <property type="entry name" value="HMA_dom"/>
</dbReference>
<evidence type="ECO:0000256" key="12">
    <source>
        <dbReference type="RuleBase" id="RU362081"/>
    </source>
</evidence>
<evidence type="ECO:0000256" key="1">
    <source>
        <dbReference type="ARBA" id="ARBA00004651"/>
    </source>
</evidence>
<dbReference type="Pfam" id="PF00122">
    <property type="entry name" value="E1-E2_ATPase"/>
    <property type="match status" value="1"/>
</dbReference>
<feature type="transmembrane region" description="Helical" evidence="12">
    <location>
        <begin position="391"/>
        <end position="412"/>
    </location>
</feature>
<dbReference type="InterPro" id="IPR008250">
    <property type="entry name" value="ATPase_P-typ_transduc_dom_A_sf"/>
</dbReference>
<feature type="transmembrane region" description="Helical" evidence="12">
    <location>
        <begin position="733"/>
        <end position="750"/>
    </location>
</feature>
<evidence type="ECO:0000313" key="15">
    <source>
        <dbReference type="Proteomes" id="UP000219994"/>
    </source>
</evidence>
<dbReference type="FunFam" id="2.70.150.10:FF:000002">
    <property type="entry name" value="Copper-transporting ATPase 1, putative"/>
    <property type="match status" value="1"/>
</dbReference>
<dbReference type="SFLD" id="SFLDG00002">
    <property type="entry name" value="C1.7:_P-type_atpase_like"/>
    <property type="match status" value="1"/>
</dbReference>
<dbReference type="GO" id="GO:0005886">
    <property type="term" value="C:plasma membrane"/>
    <property type="evidence" value="ECO:0007669"/>
    <property type="project" value="UniProtKB-SubCell"/>
</dbReference>
<dbReference type="EMBL" id="NAEP01000044">
    <property type="protein sequence ID" value="PDQ34871.1"/>
    <property type="molecule type" value="Genomic_DNA"/>
</dbReference>
<dbReference type="InterPro" id="IPR023298">
    <property type="entry name" value="ATPase_P-typ_TM_dom_sf"/>
</dbReference>
<evidence type="ECO:0000256" key="9">
    <source>
        <dbReference type="ARBA" id="ARBA00023136"/>
    </source>
</evidence>
<feature type="transmembrane region" description="Helical" evidence="12">
    <location>
        <begin position="127"/>
        <end position="144"/>
    </location>
</feature>
<dbReference type="SFLD" id="SFLDS00003">
    <property type="entry name" value="Haloacid_Dehalogenase"/>
    <property type="match status" value="1"/>
</dbReference>
<dbReference type="GO" id="GO:0016887">
    <property type="term" value="F:ATP hydrolysis activity"/>
    <property type="evidence" value="ECO:0007669"/>
    <property type="project" value="InterPro"/>
</dbReference>
<dbReference type="InterPro" id="IPR017969">
    <property type="entry name" value="Heavy-metal-associated_CS"/>
</dbReference>
<dbReference type="InterPro" id="IPR018303">
    <property type="entry name" value="ATPase_P-typ_P_site"/>
</dbReference>
<dbReference type="Pfam" id="PF00403">
    <property type="entry name" value="HMA"/>
    <property type="match status" value="1"/>
</dbReference>
<feature type="transmembrane region" description="Helical" evidence="12">
    <location>
        <begin position="164"/>
        <end position="187"/>
    </location>
</feature>
<gene>
    <name evidence="14" type="ORF">B5766_08910</name>
</gene>
<dbReference type="InterPro" id="IPR059000">
    <property type="entry name" value="ATPase_P-type_domA"/>
</dbReference>
<comment type="subcellular location">
    <subcellularLocation>
        <location evidence="1">Cell membrane</location>
        <topology evidence="1">Multi-pass membrane protein</topology>
    </subcellularLocation>
</comment>
<comment type="caution">
    <text evidence="14">The sequence shown here is derived from an EMBL/GenBank/DDBJ whole genome shotgun (WGS) entry which is preliminary data.</text>
</comment>
<evidence type="ECO:0000256" key="5">
    <source>
        <dbReference type="ARBA" id="ARBA00022741"/>
    </source>
</evidence>
<dbReference type="NCBIfam" id="TIGR01494">
    <property type="entry name" value="ATPase_P-type"/>
    <property type="match status" value="2"/>
</dbReference>
<evidence type="ECO:0000256" key="8">
    <source>
        <dbReference type="ARBA" id="ARBA00022989"/>
    </source>
</evidence>